<name>A0A543B0Y8_9ACTN</name>
<dbReference type="EMBL" id="VFOW01000001">
    <property type="protein sequence ID" value="TQL78488.1"/>
    <property type="molecule type" value="Genomic_DNA"/>
</dbReference>
<evidence type="ECO:0000313" key="3">
    <source>
        <dbReference type="EMBL" id="TQL78488.1"/>
    </source>
</evidence>
<comment type="caution">
    <text evidence="3">The sequence shown here is derived from an EMBL/GenBank/DDBJ whole genome shotgun (WGS) entry which is preliminary data.</text>
</comment>
<sequence length="296" mass="31941">MTSGTLKDYDAFFEQLDYNIEEMKSVARTKLVAEQFNLAAVVDLPGNIPFVGNSNNLGDSDAADIEGAGEALVEYSSHHLIGSYEALEDMEVALETADTMLTGDLVDNQLVGGFSSAFGRLSASLDTWTSESSDVFRHLYVDTIHSRMANQVVSIERSRSGVRSGRDILIAAREAALDLPVQATNALKLYHPLKDAGKSMLEIGFVVAGFAVTGVIGGVSVAVASKAMTQQTGLSVANLMAEFRIAVRQSKENKQDAESQVADILDEFMTEEASKWSEHVCSRPNPADLTFIPPQL</sequence>
<evidence type="ECO:0000313" key="4">
    <source>
        <dbReference type="Proteomes" id="UP000317043"/>
    </source>
</evidence>
<evidence type="ECO:0000256" key="2">
    <source>
        <dbReference type="SAM" id="Phobius"/>
    </source>
</evidence>
<dbReference type="AlphaFoldDB" id="A0A543B0Y8"/>
<accession>A0A543B0Y8</accession>
<feature type="transmembrane region" description="Helical" evidence="2">
    <location>
        <begin position="203"/>
        <end position="224"/>
    </location>
</feature>
<feature type="coiled-coil region" evidence="1">
    <location>
        <begin position="240"/>
        <end position="267"/>
    </location>
</feature>
<evidence type="ECO:0000256" key="1">
    <source>
        <dbReference type="SAM" id="Coils"/>
    </source>
</evidence>
<dbReference type="InParanoid" id="A0A543B0Y8"/>
<reference evidence="3 4" key="1">
    <citation type="submission" date="2019-06" db="EMBL/GenBank/DDBJ databases">
        <title>Sequencing the genomes of 1000 actinobacteria strains.</title>
        <authorList>
            <person name="Klenk H.-P."/>
        </authorList>
    </citation>
    <scope>NUCLEOTIDE SEQUENCE [LARGE SCALE GENOMIC DNA]</scope>
    <source>
        <strain evidence="3 4">DSM 45928</strain>
    </source>
</reference>
<organism evidence="3 4">
    <name type="scientific">Stackebrandtia endophytica</name>
    <dbReference type="NCBI Taxonomy" id="1496996"/>
    <lineage>
        <taxon>Bacteria</taxon>
        <taxon>Bacillati</taxon>
        <taxon>Actinomycetota</taxon>
        <taxon>Actinomycetes</taxon>
        <taxon>Glycomycetales</taxon>
        <taxon>Glycomycetaceae</taxon>
        <taxon>Stackebrandtia</taxon>
    </lineage>
</organism>
<keyword evidence="1" id="KW-0175">Coiled coil</keyword>
<protein>
    <submittedName>
        <fullName evidence="3">Uncharacterized protein</fullName>
    </submittedName>
</protein>
<dbReference type="RefSeq" id="WP_142042998.1">
    <property type="nucleotide sequence ID" value="NZ_JBHTGS010000003.1"/>
</dbReference>
<gene>
    <name evidence="3" type="ORF">FB566_4076</name>
</gene>
<proteinExistence type="predicted"/>
<keyword evidence="2" id="KW-1133">Transmembrane helix</keyword>
<dbReference type="Proteomes" id="UP000317043">
    <property type="component" value="Unassembled WGS sequence"/>
</dbReference>
<keyword evidence="2" id="KW-0812">Transmembrane</keyword>
<keyword evidence="2" id="KW-0472">Membrane</keyword>
<keyword evidence="4" id="KW-1185">Reference proteome</keyword>